<gene>
    <name evidence="6" type="ORF">ALPR1_17238</name>
</gene>
<evidence type="ECO:0000256" key="4">
    <source>
        <dbReference type="ARBA" id="ARBA00022833"/>
    </source>
</evidence>
<evidence type="ECO:0000313" key="6">
    <source>
        <dbReference type="EMBL" id="EAZ79095.1"/>
    </source>
</evidence>
<evidence type="ECO:0000256" key="1">
    <source>
        <dbReference type="ARBA" id="ARBA00001947"/>
    </source>
</evidence>
<evidence type="ECO:0000256" key="2">
    <source>
        <dbReference type="ARBA" id="ARBA00022723"/>
    </source>
</evidence>
<dbReference type="HOGENOM" id="CLU_030571_5_3_10"/>
<proteinExistence type="predicted"/>
<dbReference type="GO" id="GO:0046872">
    <property type="term" value="F:metal ion binding"/>
    <property type="evidence" value="ECO:0007669"/>
    <property type="project" value="UniProtKB-KW"/>
</dbReference>
<dbReference type="SUPFAM" id="SSF56281">
    <property type="entry name" value="Metallo-hydrolase/oxidoreductase"/>
    <property type="match status" value="1"/>
</dbReference>
<dbReference type="PANTHER" id="PTHR46233:SF3">
    <property type="entry name" value="HYDROXYACYLGLUTATHIONE HYDROLASE GLOC"/>
    <property type="match status" value="1"/>
</dbReference>
<dbReference type="PANTHER" id="PTHR46233">
    <property type="entry name" value="HYDROXYACYLGLUTATHIONE HYDROLASE GLOC"/>
    <property type="match status" value="1"/>
</dbReference>
<comment type="caution">
    <text evidence="6">The sequence shown here is derived from an EMBL/GenBank/DDBJ whole genome shotgun (WGS) entry which is preliminary data.</text>
</comment>
<evidence type="ECO:0000256" key="3">
    <source>
        <dbReference type="ARBA" id="ARBA00022801"/>
    </source>
</evidence>
<dbReference type="CDD" id="cd06262">
    <property type="entry name" value="metallo-hydrolase-like_MBL-fold"/>
    <property type="match status" value="1"/>
</dbReference>
<dbReference type="InterPro" id="IPR001279">
    <property type="entry name" value="Metallo-B-lactamas"/>
</dbReference>
<name>A3I369_9BACT</name>
<evidence type="ECO:0000313" key="7">
    <source>
        <dbReference type="Proteomes" id="UP000003919"/>
    </source>
</evidence>
<keyword evidence="3" id="KW-0378">Hydrolase</keyword>
<dbReference type="Gene3D" id="3.60.15.10">
    <property type="entry name" value="Ribonuclease Z/Hydroxyacylglutathione hydrolase-like"/>
    <property type="match status" value="1"/>
</dbReference>
<accession>A3I369</accession>
<comment type="cofactor">
    <cofactor evidence="1">
        <name>Zn(2+)</name>
        <dbReference type="ChEBI" id="CHEBI:29105"/>
    </cofactor>
</comment>
<feature type="domain" description="Metallo-beta-lactamase" evidence="5">
    <location>
        <begin position="32"/>
        <end position="214"/>
    </location>
</feature>
<dbReference type="eggNOG" id="COG0491">
    <property type="taxonomic scope" value="Bacteria"/>
</dbReference>
<keyword evidence="2" id="KW-0479">Metal-binding</keyword>
<sequence length="236" mass="26343">MAQIKGIILYFVDLAQTNTMLHIATFTFNPFQENTYLLYDDSGEAALVDPGCYEAHEKKELKEFIQENKLQVKQLLNTHCHIDHVLGNAWAMREFGIPLLIHQDDLPVLKSVESYASNYGFPAYEGSEPSGFLEEGEFISVGKEKLKVLFVPGHAPGHVVFYHSDSKQLIAGDTLFRGSIGRTDLPGGNHELLLQKIKSELFNLPDQTVVFPGHGPETNIGFEKVHNPFVGQNAMS</sequence>
<dbReference type="InterPro" id="IPR036866">
    <property type="entry name" value="RibonucZ/Hydroxyglut_hydro"/>
</dbReference>
<dbReference type="EMBL" id="AAXU02000001">
    <property type="protein sequence ID" value="EAZ79095.1"/>
    <property type="molecule type" value="Genomic_DNA"/>
</dbReference>
<dbReference type="Proteomes" id="UP000003919">
    <property type="component" value="Unassembled WGS sequence"/>
</dbReference>
<dbReference type="GO" id="GO:0016787">
    <property type="term" value="F:hydrolase activity"/>
    <property type="evidence" value="ECO:0007669"/>
    <property type="project" value="UniProtKB-KW"/>
</dbReference>
<dbReference type="STRING" id="388413.ALPR1_17238"/>
<dbReference type="SMART" id="SM00849">
    <property type="entry name" value="Lactamase_B"/>
    <property type="match status" value="1"/>
</dbReference>
<evidence type="ECO:0000259" key="5">
    <source>
        <dbReference type="SMART" id="SM00849"/>
    </source>
</evidence>
<dbReference type="RefSeq" id="WP_008202369.1">
    <property type="nucleotide sequence ID" value="NZ_CM001023.1"/>
</dbReference>
<reference evidence="6 7" key="1">
    <citation type="journal article" date="2011" name="J. Bacteriol.">
        <title>Complete genome sequence of Algoriphagus sp. PR1, bacterial prey of a colony-forming choanoflagellate.</title>
        <authorList>
            <person name="Alegado R.A."/>
            <person name="Ferriera S."/>
            <person name="Nusbaum C."/>
            <person name="Young S.K."/>
            <person name="Zeng Q."/>
            <person name="Imamovic A."/>
            <person name="Fairclough S.R."/>
            <person name="King N."/>
        </authorList>
    </citation>
    <scope>NUCLEOTIDE SEQUENCE [LARGE SCALE GENOMIC DNA]</scope>
    <source>
        <strain evidence="6 7">PR1</strain>
    </source>
</reference>
<dbReference type="AlphaFoldDB" id="A3I369"/>
<protein>
    <submittedName>
        <fullName evidence="6">Metallo-beta-lactamase family protein</fullName>
    </submittedName>
</protein>
<organism evidence="6 7">
    <name type="scientific">Algoriphagus machipongonensis</name>
    <dbReference type="NCBI Taxonomy" id="388413"/>
    <lineage>
        <taxon>Bacteria</taxon>
        <taxon>Pseudomonadati</taxon>
        <taxon>Bacteroidota</taxon>
        <taxon>Cytophagia</taxon>
        <taxon>Cytophagales</taxon>
        <taxon>Cyclobacteriaceae</taxon>
        <taxon>Algoriphagus</taxon>
    </lineage>
</organism>
<dbReference type="Pfam" id="PF00753">
    <property type="entry name" value="Lactamase_B"/>
    <property type="match status" value="1"/>
</dbReference>
<keyword evidence="4" id="KW-0862">Zinc</keyword>
<keyword evidence="7" id="KW-1185">Reference proteome</keyword>
<dbReference type="InterPro" id="IPR051453">
    <property type="entry name" value="MBL_Glyoxalase_II"/>
</dbReference>